<dbReference type="Gene3D" id="3.10.10.10">
    <property type="entry name" value="HIV Type 1 Reverse Transcriptase, subunit A, domain 1"/>
    <property type="match status" value="1"/>
</dbReference>
<dbReference type="PANTHER" id="PTHR37984">
    <property type="entry name" value="PROTEIN CBG26694"/>
    <property type="match status" value="1"/>
</dbReference>
<dbReference type="FunFam" id="1.10.340.70:FF:000004">
    <property type="entry name" value="Retrovirus-related Pol polyprotein from transposon 297-like Protein"/>
    <property type="match status" value="1"/>
</dbReference>
<dbReference type="GO" id="GO:0015074">
    <property type="term" value="P:DNA integration"/>
    <property type="evidence" value="ECO:0007669"/>
    <property type="project" value="InterPro"/>
</dbReference>
<dbReference type="AlphaFoldDB" id="A0A9J8BC75"/>
<dbReference type="GeneTree" id="ENSGT01140000282569"/>
<feature type="compositionally biased region" description="Polar residues" evidence="6">
    <location>
        <begin position="75"/>
        <end position="93"/>
    </location>
</feature>
<accession>A0A9J8BC75</accession>
<dbReference type="Gene3D" id="3.30.70.270">
    <property type="match status" value="2"/>
</dbReference>
<dbReference type="PROSITE" id="PS50878">
    <property type="entry name" value="RT_POL"/>
    <property type="match status" value="1"/>
</dbReference>
<evidence type="ECO:0000256" key="5">
    <source>
        <dbReference type="ARBA" id="ARBA00039658"/>
    </source>
</evidence>
<dbReference type="Gene3D" id="4.10.60.10">
    <property type="entry name" value="Zinc finger, CCHC-type"/>
    <property type="match status" value="1"/>
</dbReference>
<keyword evidence="11" id="KW-1185">Reference proteome</keyword>
<evidence type="ECO:0000259" key="9">
    <source>
        <dbReference type="PROSITE" id="PS50994"/>
    </source>
</evidence>
<dbReference type="SUPFAM" id="SSF53098">
    <property type="entry name" value="Ribonuclease H-like"/>
    <property type="match status" value="1"/>
</dbReference>
<protein>
    <recommendedName>
        <fullName evidence="5">Gypsy retrotransposon integrase-like protein 1</fullName>
        <ecNumber evidence="2">3.1.26.4</ecNumber>
    </recommendedName>
</protein>
<comment type="similarity">
    <text evidence="1">Belongs to the beta type-B retroviral polymerase family. HERV class-II K(HML-2) pol subfamily.</text>
</comment>
<keyword evidence="4" id="KW-0695">RNA-directed DNA polymerase</keyword>
<dbReference type="InterPro" id="IPR041588">
    <property type="entry name" value="Integrase_H2C2"/>
</dbReference>
<dbReference type="SUPFAM" id="SSF50630">
    <property type="entry name" value="Acid proteases"/>
    <property type="match status" value="1"/>
</dbReference>
<evidence type="ECO:0000256" key="6">
    <source>
        <dbReference type="SAM" id="MobiDB-lite"/>
    </source>
</evidence>
<evidence type="ECO:0000259" key="7">
    <source>
        <dbReference type="PROSITE" id="PS50175"/>
    </source>
</evidence>
<dbReference type="GO" id="GO:0004190">
    <property type="term" value="F:aspartic-type endopeptidase activity"/>
    <property type="evidence" value="ECO:0007669"/>
    <property type="project" value="InterPro"/>
</dbReference>
<dbReference type="GO" id="GO:0003964">
    <property type="term" value="F:RNA-directed DNA polymerase activity"/>
    <property type="evidence" value="ECO:0007669"/>
    <property type="project" value="UniProtKB-KW"/>
</dbReference>
<dbReference type="CDD" id="cd09274">
    <property type="entry name" value="RNase_HI_RT_Ty3"/>
    <property type="match status" value="1"/>
</dbReference>
<evidence type="ECO:0000313" key="10">
    <source>
        <dbReference type="Ensembl" id="ENSCCRP00000150890.1"/>
    </source>
</evidence>
<evidence type="ECO:0000256" key="4">
    <source>
        <dbReference type="ARBA" id="ARBA00022918"/>
    </source>
</evidence>
<dbReference type="PROSITE" id="PS50175">
    <property type="entry name" value="ASP_PROT_RETROV"/>
    <property type="match status" value="1"/>
</dbReference>
<evidence type="ECO:0000256" key="3">
    <source>
        <dbReference type="ARBA" id="ARBA00022801"/>
    </source>
</evidence>
<dbReference type="GO" id="GO:0006508">
    <property type="term" value="P:proteolysis"/>
    <property type="evidence" value="ECO:0007669"/>
    <property type="project" value="InterPro"/>
</dbReference>
<dbReference type="InterPro" id="IPR001995">
    <property type="entry name" value="Peptidase_A2_cat"/>
</dbReference>
<dbReference type="InterPro" id="IPR043128">
    <property type="entry name" value="Rev_trsase/Diguanyl_cyclase"/>
</dbReference>
<dbReference type="GO" id="GO:0003676">
    <property type="term" value="F:nucleic acid binding"/>
    <property type="evidence" value="ECO:0007669"/>
    <property type="project" value="InterPro"/>
</dbReference>
<dbReference type="Ensembl" id="ENSCCRT00000188181.1">
    <property type="protein sequence ID" value="ENSCCRP00000150890.1"/>
    <property type="gene ID" value="ENSCCRG00000056339.1"/>
</dbReference>
<evidence type="ECO:0000259" key="8">
    <source>
        <dbReference type="PROSITE" id="PS50878"/>
    </source>
</evidence>
<dbReference type="GO" id="GO:0008270">
    <property type="term" value="F:zinc ion binding"/>
    <property type="evidence" value="ECO:0007669"/>
    <property type="project" value="InterPro"/>
</dbReference>
<dbReference type="PANTHER" id="PTHR37984:SF9">
    <property type="entry name" value="INTEGRASE CATALYTIC DOMAIN-CONTAINING PROTEIN"/>
    <property type="match status" value="1"/>
</dbReference>
<keyword evidence="4" id="KW-0548">Nucleotidyltransferase</keyword>
<dbReference type="CDD" id="cd01647">
    <property type="entry name" value="RT_LTR"/>
    <property type="match status" value="1"/>
</dbReference>
<dbReference type="InterPro" id="IPR001878">
    <property type="entry name" value="Znf_CCHC"/>
</dbReference>
<keyword evidence="4" id="KW-0808">Transferase</keyword>
<dbReference type="InterPro" id="IPR000477">
    <property type="entry name" value="RT_dom"/>
</dbReference>
<dbReference type="PROSITE" id="PS50994">
    <property type="entry name" value="INTEGRASE"/>
    <property type="match status" value="1"/>
</dbReference>
<dbReference type="Pfam" id="PF00077">
    <property type="entry name" value="RVP"/>
    <property type="match status" value="1"/>
</dbReference>
<feature type="compositionally biased region" description="Basic residues" evidence="6">
    <location>
        <begin position="63"/>
        <end position="74"/>
    </location>
</feature>
<dbReference type="InterPro" id="IPR043502">
    <property type="entry name" value="DNA/RNA_pol_sf"/>
</dbReference>
<dbReference type="InterPro" id="IPR050951">
    <property type="entry name" value="Retrovirus_Pol_polyprotein"/>
</dbReference>
<dbReference type="FunFam" id="3.10.20.370:FF:000001">
    <property type="entry name" value="Retrovirus-related Pol polyprotein from transposon 17.6-like protein"/>
    <property type="match status" value="1"/>
</dbReference>
<dbReference type="SMART" id="SM00343">
    <property type="entry name" value="ZnF_C2HC"/>
    <property type="match status" value="2"/>
</dbReference>
<dbReference type="FunFam" id="3.30.70.270:FF:000026">
    <property type="entry name" value="Transposon Ty3-G Gag-Pol polyprotein"/>
    <property type="match status" value="1"/>
</dbReference>
<feature type="domain" description="Reverse transcriptase" evidence="8">
    <location>
        <begin position="326"/>
        <end position="504"/>
    </location>
</feature>
<keyword evidence="3" id="KW-0378">Hydrolase</keyword>
<dbReference type="InterPro" id="IPR018061">
    <property type="entry name" value="Retropepsins"/>
</dbReference>
<dbReference type="Gene3D" id="3.10.20.370">
    <property type="match status" value="1"/>
</dbReference>
<dbReference type="OMA" id="CAGREAI"/>
<proteinExistence type="inferred from homology"/>
<dbReference type="GO" id="GO:0004523">
    <property type="term" value="F:RNA-DNA hybrid ribonuclease activity"/>
    <property type="evidence" value="ECO:0007669"/>
    <property type="project" value="UniProtKB-EC"/>
</dbReference>
<dbReference type="EC" id="3.1.26.4" evidence="2"/>
<dbReference type="InterPro" id="IPR012337">
    <property type="entry name" value="RNaseH-like_sf"/>
</dbReference>
<dbReference type="InterPro" id="IPR041577">
    <property type="entry name" value="RT_RNaseH_2"/>
</dbReference>
<evidence type="ECO:0000256" key="1">
    <source>
        <dbReference type="ARBA" id="ARBA00010879"/>
    </source>
</evidence>
<feature type="domain" description="Integrase catalytic" evidence="9">
    <location>
        <begin position="873"/>
        <end position="983"/>
    </location>
</feature>
<dbReference type="Gene3D" id="1.10.340.70">
    <property type="match status" value="1"/>
</dbReference>
<dbReference type="SUPFAM" id="SSF56672">
    <property type="entry name" value="DNA/RNA polymerases"/>
    <property type="match status" value="1"/>
</dbReference>
<dbReference type="Pfam" id="PF17919">
    <property type="entry name" value="RT_RNaseH_2"/>
    <property type="match status" value="1"/>
</dbReference>
<dbReference type="InterPro" id="IPR001584">
    <property type="entry name" value="Integrase_cat-core"/>
</dbReference>
<name>A0A9J8BC75_CYPCA</name>
<evidence type="ECO:0000313" key="11">
    <source>
        <dbReference type="Proteomes" id="UP001108240"/>
    </source>
</evidence>
<reference evidence="10" key="2">
    <citation type="submission" date="2025-09" db="UniProtKB">
        <authorList>
            <consortium name="Ensembl"/>
        </authorList>
    </citation>
    <scope>IDENTIFICATION</scope>
</reference>
<feature type="domain" description="Peptidase A2" evidence="7">
    <location>
        <begin position="173"/>
        <end position="250"/>
    </location>
</feature>
<dbReference type="Gene3D" id="3.30.420.10">
    <property type="entry name" value="Ribonuclease H-like superfamily/Ribonuclease H"/>
    <property type="match status" value="1"/>
</dbReference>
<dbReference type="Proteomes" id="UP001108240">
    <property type="component" value="Unplaced"/>
</dbReference>
<dbReference type="Pfam" id="PF00665">
    <property type="entry name" value="rve"/>
    <property type="match status" value="1"/>
</dbReference>
<reference evidence="10" key="1">
    <citation type="submission" date="2025-08" db="UniProtKB">
        <authorList>
            <consortium name="Ensembl"/>
        </authorList>
    </citation>
    <scope>IDENTIFICATION</scope>
</reference>
<dbReference type="InterPro" id="IPR036397">
    <property type="entry name" value="RNaseH_sf"/>
</dbReference>
<feature type="region of interest" description="Disordered" evidence="6">
    <location>
        <begin position="55"/>
        <end position="93"/>
    </location>
</feature>
<dbReference type="Pfam" id="PF00078">
    <property type="entry name" value="RVT_1"/>
    <property type="match status" value="1"/>
</dbReference>
<dbReference type="Pfam" id="PF17921">
    <property type="entry name" value="Integrase_H2C2"/>
    <property type="match status" value="1"/>
</dbReference>
<dbReference type="Gene3D" id="2.40.70.10">
    <property type="entry name" value="Acid Proteases"/>
    <property type="match status" value="1"/>
</dbReference>
<dbReference type="InterPro" id="IPR021109">
    <property type="entry name" value="Peptidase_aspartic_dom_sf"/>
</dbReference>
<sequence>MVRDRLVVGLRDKKLSEQLQLDSELTLERAVTRTRQSESVKKQQDLLKSNFKAESTDVDSIQTKHKFDKGKGRQQKMQAGTNDKSSYQTQPGNQTRCMWCGRTPAHSKNQCPAREVACNRCQKKGHYAKVCRSGALNEVNTAESDEEEIAFLGTVSSDDEPWLINLKVNEHTAVFKIDTGADVTVLSEDVFQKGQFPELERAKKVLQGPGLTPITVKGKFQATIGTDSKSTTQEVYVVPGLKFSLLGRPAIQALGLVARVDTVALDSVERVKEQFPTMFKGLGKMEGEYKIELKADAKPFSISTPRRIPLPLMSNVKKELTRMEEMGVISRVEQPTDWCAGMVTVPKPGKEEVRICVDLTKLNESVKRERHMLPSVEHTLGQLEGAKVFSKIDANSGFWQIPLAKESALLTTFLTPFGRFCFNRLCFGISSAPEHYQKRMSQILEGLDGVLCQMDDVLVYGDTQTQHDTRLLAVLGRLQEAGVTLRGEKCEFSKGHVKFLGQIIDAAGVRADPNKVRAVTDMEEPEDASGVRRFLGMVNHLGKYLPHLAEKTQPLRDLLKKQNVFQWGHDQQRAFNNIKEDLSTPPGLALYSAKAETVVSADASSFGLGAVLLQRQEDGHLKPVAYSSRALTDTEKRYAQIEKEALAITWACERFSDFLVGITFHVETDHKPLVPLLGSRSLDELPPRIQRLRMRLMAFSFSISHVAGKKLATADVLSRAPLRDRGQPEQEEEVNLYVNMIMSTLPATEKRLQEIREHQDRDEILSQVKRYCTEGWPDRSTIDRAYLPYAHVVEELSVENGLLLKGCRLVIPKLPQRDILQKLHAVHQGIAKCRERAKQSVWWPGLCTQLQKVVEGCDTCAKERINPKEPLLPTEFPDRAWAKVGADLFQWNENQYLLVVDYFSRFIEVAKLTSTTSLAVVEHCKSIFARHGIPSEVMTDNGPQFSSECFTQFATQWGFTHTTRYQPQIRSEQWRGSASCADS</sequence>
<organism evidence="10 11">
    <name type="scientific">Cyprinus carpio carpio</name>
    <dbReference type="NCBI Taxonomy" id="630221"/>
    <lineage>
        <taxon>Eukaryota</taxon>
        <taxon>Metazoa</taxon>
        <taxon>Chordata</taxon>
        <taxon>Craniata</taxon>
        <taxon>Vertebrata</taxon>
        <taxon>Euteleostomi</taxon>
        <taxon>Actinopterygii</taxon>
        <taxon>Neopterygii</taxon>
        <taxon>Teleostei</taxon>
        <taxon>Ostariophysi</taxon>
        <taxon>Cypriniformes</taxon>
        <taxon>Cyprinidae</taxon>
        <taxon>Cyprininae</taxon>
        <taxon>Cyprinus</taxon>
    </lineage>
</organism>
<evidence type="ECO:0000256" key="2">
    <source>
        <dbReference type="ARBA" id="ARBA00012180"/>
    </source>
</evidence>